<feature type="transmembrane region" description="Helical" evidence="5">
    <location>
        <begin position="214"/>
        <end position="235"/>
    </location>
</feature>
<comment type="similarity">
    <text evidence="5">Belongs to the ABC-2 integral membrane protein family.</text>
</comment>
<feature type="transmembrane region" description="Helical" evidence="5">
    <location>
        <begin position="46"/>
        <end position="71"/>
    </location>
</feature>
<feature type="transmembrane region" description="Helical" evidence="5">
    <location>
        <begin position="21"/>
        <end position="40"/>
    </location>
</feature>
<proteinExistence type="inferred from homology"/>
<evidence type="ECO:0000256" key="4">
    <source>
        <dbReference type="ARBA" id="ARBA00023136"/>
    </source>
</evidence>
<keyword evidence="5" id="KW-0813">Transport</keyword>
<comment type="caution">
    <text evidence="7">The sequence shown here is derived from an EMBL/GenBank/DDBJ whole genome shotgun (WGS) entry which is preliminary data.</text>
</comment>
<keyword evidence="5" id="KW-1003">Cell membrane</keyword>
<dbReference type="PROSITE" id="PS51012">
    <property type="entry name" value="ABC_TM2"/>
    <property type="match status" value="1"/>
</dbReference>
<feature type="domain" description="ABC transmembrane type-2" evidence="6">
    <location>
        <begin position="20"/>
        <end position="238"/>
    </location>
</feature>
<evidence type="ECO:0000313" key="8">
    <source>
        <dbReference type="Proteomes" id="UP000741863"/>
    </source>
</evidence>
<evidence type="ECO:0000313" key="7">
    <source>
        <dbReference type="EMBL" id="MBM7631589.1"/>
    </source>
</evidence>
<protein>
    <recommendedName>
        <fullName evidence="5">Transport permease protein</fullName>
    </recommendedName>
</protein>
<comment type="subcellular location">
    <subcellularLocation>
        <location evidence="5">Cell membrane</location>
        <topology evidence="5">Multi-pass membrane protein</topology>
    </subcellularLocation>
    <subcellularLocation>
        <location evidence="1">Membrane</location>
        <topology evidence="1">Multi-pass membrane protein</topology>
    </subcellularLocation>
</comment>
<dbReference type="PANTHER" id="PTHR43027:SF2">
    <property type="entry name" value="TRANSPORT PERMEASE PROTEIN"/>
    <property type="match status" value="1"/>
</dbReference>
<feature type="transmembrane region" description="Helical" evidence="5">
    <location>
        <begin position="92"/>
        <end position="115"/>
    </location>
</feature>
<dbReference type="InterPro" id="IPR013525">
    <property type="entry name" value="ABC2_TM"/>
</dbReference>
<keyword evidence="3 5" id="KW-1133">Transmembrane helix</keyword>
<dbReference type="RefSeq" id="WP_204695704.1">
    <property type="nucleotide sequence ID" value="NZ_JAFBEC010000002.1"/>
</dbReference>
<gene>
    <name evidence="7" type="ORF">JOD17_000681</name>
</gene>
<evidence type="ECO:0000256" key="3">
    <source>
        <dbReference type="ARBA" id="ARBA00022989"/>
    </source>
</evidence>
<name>A0ABS2P8G0_9BACL</name>
<sequence>MRTFWLLYVAEFKLSFREMSSFIFGLFLPVGIMVIMGYLSTTNEELVTTFAAVATLGLVSTGVMSLPLSLSSYREKKVLKRYKVTPISPVQLLVAHVFYCFSLSILSMFTVFLVATFGFNMIFPGSIGLFLISYLIVMISIHSIGMLIASTSPREKTTAAMSSLLFFSMLILSGATIPFDLLPSVLQSIAQLLPLTHGIELLQGQALGSPFTSYSSLLLLLVITTVATTLSLRFFRWE</sequence>
<feature type="transmembrane region" description="Helical" evidence="5">
    <location>
        <begin position="127"/>
        <end position="148"/>
    </location>
</feature>
<evidence type="ECO:0000256" key="1">
    <source>
        <dbReference type="ARBA" id="ARBA00004141"/>
    </source>
</evidence>
<organism evidence="7 8">
    <name type="scientific">Geomicrobium sediminis</name>
    <dbReference type="NCBI Taxonomy" id="1347788"/>
    <lineage>
        <taxon>Bacteria</taxon>
        <taxon>Bacillati</taxon>
        <taxon>Bacillota</taxon>
        <taxon>Bacilli</taxon>
        <taxon>Bacillales</taxon>
        <taxon>Geomicrobium</taxon>
    </lineage>
</organism>
<dbReference type="InterPro" id="IPR000412">
    <property type="entry name" value="ABC_2_transport"/>
</dbReference>
<feature type="transmembrane region" description="Helical" evidence="5">
    <location>
        <begin position="160"/>
        <end position="179"/>
    </location>
</feature>
<evidence type="ECO:0000256" key="5">
    <source>
        <dbReference type="RuleBase" id="RU361157"/>
    </source>
</evidence>
<keyword evidence="4 5" id="KW-0472">Membrane</keyword>
<evidence type="ECO:0000259" key="6">
    <source>
        <dbReference type="PROSITE" id="PS51012"/>
    </source>
</evidence>
<accession>A0ABS2P8G0</accession>
<dbReference type="Proteomes" id="UP000741863">
    <property type="component" value="Unassembled WGS sequence"/>
</dbReference>
<keyword evidence="8" id="KW-1185">Reference proteome</keyword>
<reference evidence="7 8" key="1">
    <citation type="submission" date="2021-01" db="EMBL/GenBank/DDBJ databases">
        <title>Genomic Encyclopedia of Type Strains, Phase IV (KMG-IV): sequencing the most valuable type-strain genomes for metagenomic binning, comparative biology and taxonomic classification.</title>
        <authorList>
            <person name="Goeker M."/>
        </authorList>
    </citation>
    <scope>NUCLEOTIDE SEQUENCE [LARGE SCALE GENOMIC DNA]</scope>
    <source>
        <strain evidence="7 8">DSM 25540</strain>
    </source>
</reference>
<dbReference type="InterPro" id="IPR047817">
    <property type="entry name" value="ABC2_TM_bact-type"/>
</dbReference>
<dbReference type="PIRSF" id="PIRSF006648">
    <property type="entry name" value="DrrB"/>
    <property type="match status" value="1"/>
</dbReference>
<evidence type="ECO:0000256" key="2">
    <source>
        <dbReference type="ARBA" id="ARBA00022692"/>
    </source>
</evidence>
<dbReference type="Pfam" id="PF01061">
    <property type="entry name" value="ABC2_membrane"/>
    <property type="match status" value="1"/>
</dbReference>
<keyword evidence="2 5" id="KW-0812">Transmembrane</keyword>
<dbReference type="PANTHER" id="PTHR43027">
    <property type="entry name" value="DOXORUBICIN RESISTANCE ABC TRANSPORTER PERMEASE PROTEIN DRRC-RELATED"/>
    <property type="match status" value="1"/>
</dbReference>
<dbReference type="EMBL" id="JAFBEC010000002">
    <property type="protein sequence ID" value="MBM7631589.1"/>
    <property type="molecule type" value="Genomic_DNA"/>
</dbReference>
<dbReference type="InterPro" id="IPR052902">
    <property type="entry name" value="ABC-2_transporter"/>
</dbReference>